<gene>
    <name evidence="2" type="ORF">PaecuDRAFT_2853</name>
</gene>
<dbReference type="eggNOG" id="COG1409">
    <property type="taxonomic scope" value="Bacteria"/>
</dbReference>
<accession>E0IAL3</accession>
<sequence>MEHWLVNHLEETGVSDVIKETRRLASRAATAVAAMLLAQSIGTGLIGAKAEGTAAVGSSAAVVEPTDRYTTVKRSDGLNLVFPVISDIHIGAGDKAVTKFTSVMKQINRIAPHYDAMVSAGDLTDKGEAAQYDSFMAVYNSQKQASARHLLAIGNHDYYGSSSASRAQKLFMDKTGMPGIYYDAWINGYHFIVIGSESKTTNGTLSDRQLGWLNAKLADHASADKPIFVIFHQHISNTVYGSDEWGHTQKHKQLYAILARYPQVITFSGHSHYMLNDPRSAHQRDFTSFGTASVRYPELESGMAQGSHPSDDIAQGYIVQVKDKQVIVKRRDFHRDDWTGEDWIVDYPARKSAFRYTDDRDKEKPQFGPAAKAVIMPGSIRGTQATVSFNQASDNLFVHSYDIEVSRASTGKHALTVHAFSEFYKYPMPSSLSFELKGLTPDTAYVAKVVAIDSFGNRSAKPLAVSFRTAKLSPLRAGEVTRLLSLSMYNAMDGASRWLRLYSDQ</sequence>
<reference evidence="2 3" key="1">
    <citation type="submission" date="2010-07" db="EMBL/GenBank/DDBJ databases">
        <title>The draft genome of Paenibacillus curdlanolyticus YK9.</title>
        <authorList>
            <consortium name="US DOE Joint Genome Institute (JGI-PGF)"/>
            <person name="Lucas S."/>
            <person name="Copeland A."/>
            <person name="Lapidus A."/>
            <person name="Cheng J.-F."/>
            <person name="Bruce D."/>
            <person name="Goodwin L."/>
            <person name="Pitluck S."/>
            <person name="Land M.L."/>
            <person name="Hauser L."/>
            <person name="Chang Y.-J."/>
            <person name="Jeffries C."/>
            <person name="Anderson I.J."/>
            <person name="Johnson E."/>
            <person name="Loganathan U."/>
            <person name="Mulhopadhyay B."/>
            <person name="Kyrpides N."/>
            <person name="Woyke T.J."/>
        </authorList>
    </citation>
    <scope>NUCLEOTIDE SEQUENCE [LARGE SCALE GENOMIC DNA]</scope>
    <source>
        <strain evidence="2 3">YK9</strain>
    </source>
</reference>
<dbReference type="RefSeq" id="WP_006038843.1">
    <property type="nucleotide sequence ID" value="NZ_AEDD01000007.1"/>
</dbReference>
<dbReference type="InterPro" id="IPR004843">
    <property type="entry name" value="Calcineurin-like_PHP"/>
</dbReference>
<dbReference type="SUPFAM" id="SSF56300">
    <property type="entry name" value="Metallo-dependent phosphatases"/>
    <property type="match status" value="1"/>
</dbReference>
<evidence type="ECO:0000313" key="3">
    <source>
        <dbReference type="Proteomes" id="UP000005387"/>
    </source>
</evidence>
<dbReference type="PANTHER" id="PTHR43143">
    <property type="entry name" value="METALLOPHOSPHOESTERASE, CALCINEURIN SUPERFAMILY"/>
    <property type="match status" value="1"/>
</dbReference>
<dbReference type="Pfam" id="PF00149">
    <property type="entry name" value="Metallophos"/>
    <property type="match status" value="1"/>
</dbReference>
<dbReference type="STRING" id="717606.PaecuDRAFT_2853"/>
<dbReference type="Proteomes" id="UP000005387">
    <property type="component" value="Unassembled WGS sequence"/>
</dbReference>
<dbReference type="OrthoDB" id="1645838at2"/>
<dbReference type="InterPro" id="IPR003961">
    <property type="entry name" value="FN3_dom"/>
</dbReference>
<dbReference type="SUPFAM" id="SSF49265">
    <property type="entry name" value="Fibronectin type III"/>
    <property type="match status" value="1"/>
</dbReference>
<dbReference type="InterPro" id="IPR013783">
    <property type="entry name" value="Ig-like_fold"/>
</dbReference>
<evidence type="ECO:0000313" key="2">
    <source>
        <dbReference type="EMBL" id="EFM10417.1"/>
    </source>
</evidence>
<dbReference type="GO" id="GO:0016787">
    <property type="term" value="F:hydrolase activity"/>
    <property type="evidence" value="ECO:0007669"/>
    <property type="project" value="InterPro"/>
</dbReference>
<dbReference type="PROSITE" id="PS50853">
    <property type="entry name" value="FN3"/>
    <property type="match status" value="1"/>
</dbReference>
<dbReference type="Gene3D" id="2.60.40.10">
    <property type="entry name" value="Immunoglobulins"/>
    <property type="match status" value="1"/>
</dbReference>
<dbReference type="Gene3D" id="3.60.21.10">
    <property type="match status" value="1"/>
</dbReference>
<proteinExistence type="predicted"/>
<dbReference type="CDD" id="cd00063">
    <property type="entry name" value="FN3"/>
    <property type="match status" value="1"/>
</dbReference>
<dbReference type="InterPro" id="IPR029052">
    <property type="entry name" value="Metallo-depent_PP-like"/>
</dbReference>
<organism evidence="2 3">
    <name type="scientific">Paenibacillus curdlanolyticus YK9</name>
    <dbReference type="NCBI Taxonomy" id="717606"/>
    <lineage>
        <taxon>Bacteria</taxon>
        <taxon>Bacillati</taxon>
        <taxon>Bacillota</taxon>
        <taxon>Bacilli</taxon>
        <taxon>Bacillales</taxon>
        <taxon>Paenibacillaceae</taxon>
        <taxon>Paenibacillus</taxon>
    </lineage>
</organism>
<dbReference type="EMBL" id="AEDD01000007">
    <property type="protein sequence ID" value="EFM10417.1"/>
    <property type="molecule type" value="Genomic_DNA"/>
</dbReference>
<dbReference type="PANTHER" id="PTHR43143:SF1">
    <property type="entry name" value="SERINE_THREONINE-PROTEIN PHOSPHATASE CPPED1"/>
    <property type="match status" value="1"/>
</dbReference>
<keyword evidence="3" id="KW-1185">Reference proteome</keyword>
<evidence type="ECO:0000259" key="1">
    <source>
        <dbReference type="PROSITE" id="PS50853"/>
    </source>
</evidence>
<protein>
    <submittedName>
        <fullName evidence="2">Metallophosphoesterase</fullName>
    </submittedName>
</protein>
<dbReference type="AlphaFoldDB" id="E0IAL3"/>
<dbReference type="InterPro" id="IPR036116">
    <property type="entry name" value="FN3_sf"/>
</dbReference>
<dbReference type="InterPro" id="IPR051918">
    <property type="entry name" value="STPP_CPPED1"/>
</dbReference>
<name>E0IAL3_9BACL</name>
<feature type="domain" description="Fibronectin type-III" evidence="1">
    <location>
        <begin position="369"/>
        <end position="472"/>
    </location>
</feature>